<dbReference type="InterPro" id="IPR035914">
    <property type="entry name" value="Sperma_CUB_dom_sf"/>
</dbReference>
<dbReference type="GO" id="GO:0004222">
    <property type="term" value="F:metalloendopeptidase activity"/>
    <property type="evidence" value="ECO:0007669"/>
    <property type="project" value="UniProtKB-UniRule"/>
</dbReference>
<evidence type="ECO:0000256" key="7">
    <source>
        <dbReference type="ARBA" id="ARBA00023157"/>
    </source>
</evidence>
<evidence type="ECO:0000256" key="2">
    <source>
        <dbReference type="ARBA" id="ARBA00022670"/>
    </source>
</evidence>
<dbReference type="OrthoDB" id="291007at2759"/>
<dbReference type="AlphaFoldDB" id="A0A1S0U2Q8"/>
<feature type="binding site" evidence="10">
    <location>
        <position position="360"/>
    </location>
    <ligand>
        <name>Zn(2+)</name>
        <dbReference type="ChEBI" id="CHEBI:29105"/>
        <note>catalytic</note>
    </ligand>
</feature>
<dbReference type="Pfam" id="PF01400">
    <property type="entry name" value="Astacin"/>
    <property type="match status" value="1"/>
</dbReference>
<dbReference type="OMA" id="VYRWPKN"/>
<evidence type="ECO:0000256" key="9">
    <source>
        <dbReference type="PROSITE-ProRule" id="PRU00059"/>
    </source>
</evidence>
<dbReference type="PRINTS" id="PR00480">
    <property type="entry name" value="ASTACIN"/>
</dbReference>
<evidence type="ECO:0000256" key="10">
    <source>
        <dbReference type="PROSITE-ProRule" id="PRU01211"/>
    </source>
</evidence>
<evidence type="ECO:0000259" key="13">
    <source>
        <dbReference type="PROSITE" id="PS01180"/>
    </source>
</evidence>
<dbReference type="CTD" id="9941695"/>
<keyword evidence="1" id="KW-0245">EGF-like domain</keyword>
<dbReference type="GO" id="GO:0018996">
    <property type="term" value="P:molting cycle, collagen and cuticulin-based cuticle"/>
    <property type="evidence" value="ECO:0007669"/>
    <property type="project" value="UniProtKB-ARBA"/>
</dbReference>
<evidence type="ECO:0000256" key="5">
    <source>
        <dbReference type="ARBA" id="ARBA00022833"/>
    </source>
</evidence>
<dbReference type="SMART" id="SM00235">
    <property type="entry name" value="ZnMc"/>
    <property type="match status" value="1"/>
</dbReference>
<dbReference type="InterPro" id="IPR000859">
    <property type="entry name" value="CUB_dom"/>
</dbReference>
<dbReference type="RefSeq" id="XP_020303116.1">
    <property type="nucleotide sequence ID" value="XM_020446559.1"/>
</dbReference>
<dbReference type="SMART" id="SM00042">
    <property type="entry name" value="CUB"/>
    <property type="match status" value="1"/>
</dbReference>
<dbReference type="CDD" id="cd04280">
    <property type="entry name" value="ZnMc_astacin_like"/>
    <property type="match status" value="1"/>
</dbReference>
<dbReference type="EC" id="3.4.24.-" evidence="11"/>
<evidence type="ECO:0000256" key="6">
    <source>
        <dbReference type="ARBA" id="ARBA00023049"/>
    </source>
</evidence>
<keyword evidence="6 10" id="KW-0482">Metalloprotease</keyword>
<feature type="compositionally biased region" description="Polar residues" evidence="12">
    <location>
        <begin position="57"/>
        <end position="75"/>
    </location>
</feature>
<feature type="active site" evidence="10">
    <location>
        <position position="351"/>
    </location>
</feature>
<feature type="binding site" evidence="10">
    <location>
        <position position="354"/>
    </location>
    <ligand>
        <name>Zn(2+)</name>
        <dbReference type="ChEBI" id="CHEBI:29105"/>
        <note>catalytic</note>
    </ligand>
</feature>
<dbReference type="GO" id="GO:0008270">
    <property type="term" value="F:zinc ion binding"/>
    <property type="evidence" value="ECO:0007669"/>
    <property type="project" value="UniProtKB-UniRule"/>
</dbReference>
<dbReference type="KEGG" id="loa:LOAG_04290"/>
<keyword evidence="3 10" id="KW-0479">Metal-binding</keyword>
<dbReference type="PANTHER" id="PTHR10127:SF898">
    <property type="entry name" value="ZINC METALLOPROTEINASE NAS-30"/>
    <property type="match status" value="1"/>
</dbReference>
<dbReference type="InParanoid" id="A0A1S0U2Q8"/>
<dbReference type="Gene3D" id="3.40.390.10">
    <property type="entry name" value="Collagenase (Catalytic Domain)"/>
    <property type="match status" value="1"/>
</dbReference>
<dbReference type="EMBL" id="JH712077">
    <property type="protein sequence ID" value="EFO24191.2"/>
    <property type="molecule type" value="Genomic_DNA"/>
</dbReference>
<reference evidence="15" key="1">
    <citation type="submission" date="2012-04" db="EMBL/GenBank/DDBJ databases">
        <title>The Genome Sequence of Loa loa.</title>
        <authorList>
            <consortium name="The Broad Institute Genome Sequencing Platform"/>
            <consortium name="Broad Institute Genome Sequencing Center for Infectious Disease"/>
            <person name="Nutman T.B."/>
            <person name="Fink D.L."/>
            <person name="Russ C."/>
            <person name="Young S."/>
            <person name="Zeng Q."/>
            <person name="Gargeya S."/>
            <person name="Alvarado L."/>
            <person name="Berlin A."/>
            <person name="Chapman S.B."/>
            <person name="Chen Z."/>
            <person name="Freedman E."/>
            <person name="Gellesch M."/>
            <person name="Goldberg J."/>
            <person name="Griggs A."/>
            <person name="Gujja S."/>
            <person name="Heilman E.R."/>
            <person name="Heiman D."/>
            <person name="Howarth C."/>
            <person name="Mehta T."/>
            <person name="Neiman D."/>
            <person name="Pearson M."/>
            <person name="Roberts A."/>
            <person name="Saif S."/>
            <person name="Shea T."/>
            <person name="Shenoy N."/>
            <person name="Sisk P."/>
            <person name="Stolte C."/>
            <person name="Sykes S."/>
            <person name="White J."/>
            <person name="Yandava C."/>
            <person name="Haas B."/>
            <person name="Henn M.R."/>
            <person name="Nusbaum C."/>
            <person name="Birren B."/>
        </authorList>
    </citation>
    <scope>NUCLEOTIDE SEQUENCE [LARGE SCALE GENOMIC DNA]</scope>
</reference>
<keyword evidence="4 10" id="KW-0378">Hydrolase</keyword>
<dbReference type="PANTHER" id="PTHR10127">
    <property type="entry name" value="DISCOIDIN, CUB, EGF, LAMININ , AND ZINC METALLOPROTEASE DOMAIN CONTAINING"/>
    <property type="match status" value="1"/>
</dbReference>
<sequence>MNTHYQHFECQDFFSLISPFFGSATAPKKAGTSNSEGLIQEFVKFGTNIGQRLFQVRNGQSKSQTRKTPLLTSSRGNHDDFIANDPRGTARVAPSPSNYFPTDNAPHIFQIQQNQLYLGQQQQRQQQQTLQLHQNTQPQQQSVSRFQVAQPISNDVIRGSAANFGQEVTRLLGEIAQYSDVHRYQNQDYGSVQKLLNIFFSSMSSSQYDNSRTQWLRPMNDGTEIGRNRPIAKNLFESDIVLTVDQVKGIVMAGKEQRMSNFRRRNRRKVITGKVYRWPKNSNIPYEFASSDALYFWQRETCVRWQEDGPGYDRVIFFRGSGCYSNVGRTGGRQEISIGYGCEDLGIVSHEIGHSLGFWHEQSRPDRDQYIKLQNKYIARGTEGNFVKRSHMEIENMGVPFDLGSVMHYGPNAFSVDWNHTTIETIDKRYSHTIGQRYGPSFIDVKQINRLYCNHICGASPLQCANGGYLDPNNCHSCKCPTGLGGPTCVDVQPSNCGAELIATGIWQQLDYKGSQKCYWRIRANNARIRIKIQSAGFRCDITCRSYVEIKHNSIFEQTGFRICCGNDEVNVLSEQAEALIIFDATELGQDGSFSLSYVQDSSKPIVKPPPLKWVPGSEDRLFRGLQINKNGVIEKFVLNAIPKIRDPQRPIASIASIVTDFALGKILG</sequence>
<dbReference type="Pfam" id="PF00431">
    <property type="entry name" value="CUB"/>
    <property type="match status" value="1"/>
</dbReference>
<evidence type="ECO:0000256" key="12">
    <source>
        <dbReference type="SAM" id="MobiDB-lite"/>
    </source>
</evidence>
<dbReference type="InterPro" id="IPR006026">
    <property type="entry name" value="Peptidase_Metallo"/>
</dbReference>
<evidence type="ECO:0000256" key="11">
    <source>
        <dbReference type="RuleBase" id="RU361183"/>
    </source>
</evidence>
<dbReference type="InterPro" id="IPR001506">
    <property type="entry name" value="Peptidase_M12A"/>
</dbReference>
<feature type="domain" description="CUB" evidence="13">
    <location>
        <begin position="489"/>
        <end position="601"/>
    </location>
</feature>
<comment type="caution">
    <text evidence="9">Lacks conserved residue(s) required for the propagation of feature annotation.</text>
</comment>
<evidence type="ECO:0000313" key="15">
    <source>
        <dbReference type="EMBL" id="EFO24191.2"/>
    </source>
</evidence>
<proteinExistence type="predicted"/>
<dbReference type="SUPFAM" id="SSF49854">
    <property type="entry name" value="Spermadhesin, CUB domain"/>
    <property type="match status" value="1"/>
</dbReference>
<keyword evidence="8" id="KW-0325">Glycoprotein</keyword>
<feature type="domain" description="Peptidase M12A" evidence="14">
    <location>
        <begin position="269"/>
        <end position="454"/>
    </location>
</feature>
<dbReference type="GeneID" id="9941695"/>
<comment type="cofactor">
    <cofactor evidence="10 11">
        <name>Zn(2+)</name>
        <dbReference type="ChEBI" id="CHEBI:29105"/>
    </cofactor>
    <text evidence="10 11">Binds 1 zinc ion per subunit.</text>
</comment>
<name>A0A1S0U2Q8_LOALO</name>
<organism evidence="15">
    <name type="scientific">Loa loa</name>
    <name type="common">Eye worm</name>
    <name type="synonym">Filaria loa</name>
    <dbReference type="NCBI Taxonomy" id="7209"/>
    <lineage>
        <taxon>Eukaryota</taxon>
        <taxon>Metazoa</taxon>
        <taxon>Ecdysozoa</taxon>
        <taxon>Nematoda</taxon>
        <taxon>Chromadorea</taxon>
        <taxon>Rhabditida</taxon>
        <taxon>Spirurina</taxon>
        <taxon>Spiruromorpha</taxon>
        <taxon>Filarioidea</taxon>
        <taxon>Onchocercidae</taxon>
        <taxon>Loa</taxon>
    </lineage>
</organism>
<dbReference type="InterPro" id="IPR034035">
    <property type="entry name" value="Astacin-like_dom"/>
</dbReference>
<dbReference type="GO" id="GO:0006508">
    <property type="term" value="P:proteolysis"/>
    <property type="evidence" value="ECO:0007669"/>
    <property type="project" value="UniProtKB-KW"/>
</dbReference>
<dbReference type="SUPFAM" id="SSF55486">
    <property type="entry name" value="Metalloproteases ('zincins'), catalytic domain"/>
    <property type="match status" value="1"/>
</dbReference>
<dbReference type="PROSITE" id="PS01180">
    <property type="entry name" value="CUB"/>
    <property type="match status" value="1"/>
</dbReference>
<evidence type="ECO:0000256" key="4">
    <source>
        <dbReference type="ARBA" id="ARBA00022801"/>
    </source>
</evidence>
<feature type="binding site" evidence="10">
    <location>
        <position position="350"/>
    </location>
    <ligand>
        <name>Zn(2+)</name>
        <dbReference type="ChEBI" id="CHEBI:29105"/>
        <note>catalytic</note>
    </ligand>
</feature>
<evidence type="ECO:0000256" key="1">
    <source>
        <dbReference type="ARBA" id="ARBA00022536"/>
    </source>
</evidence>
<dbReference type="PROSITE" id="PS51864">
    <property type="entry name" value="ASTACIN"/>
    <property type="match status" value="1"/>
</dbReference>
<evidence type="ECO:0000259" key="14">
    <source>
        <dbReference type="PROSITE" id="PS51864"/>
    </source>
</evidence>
<keyword evidence="2 10" id="KW-0645">Protease</keyword>
<dbReference type="InterPro" id="IPR024079">
    <property type="entry name" value="MetalloPept_cat_dom_sf"/>
</dbReference>
<evidence type="ECO:0000256" key="3">
    <source>
        <dbReference type="ARBA" id="ARBA00022723"/>
    </source>
</evidence>
<feature type="region of interest" description="Disordered" evidence="12">
    <location>
        <begin position="57"/>
        <end position="87"/>
    </location>
</feature>
<gene>
    <name evidence="15" type="ORF">LOAG_04290</name>
</gene>
<dbReference type="Gene3D" id="2.60.120.290">
    <property type="entry name" value="Spermadhesin, CUB domain"/>
    <property type="match status" value="1"/>
</dbReference>
<accession>A0A1S0U2Q8</accession>
<dbReference type="FunFam" id="3.40.390.10:FF:000028">
    <property type="entry name" value="Zinc metalloproteinase"/>
    <property type="match status" value="1"/>
</dbReference>
<evidence type="ECO:0000256" key="8">
    <source>
        <dbReference type="ARBA" id="ARBA00023180"/>
    </source>
</evidence>
<protein>
    <recommendedName>
        <fullName evidence="11">Metalloendopeptidase</fullName>
        <ecNumber evidence="11">3.4.24.-</ecNumber>
    </recommendedName>
</protein>
<keyword evidence="5 10" id="KW-0862">Zinc</keyword>
<keyword evidence="7" id="KW-1015">Disulfide bond</keyword>